<gene>
    <name evidence="3" type="ORF">SAMN02910323_0095</name>
</gene>
<feature type="transmembrane region" description="Helical" evidence="2">
    <location>
        <begin position="66"/>
        <end position="83"/>
    </location>
</feature>
<keyword evidence="2" id="KW-1133">Transmembrane helix</keyword>
<evidence type="ECO:0000313" key="4">
    <source>
        <dbReference type="Proteomes" id="UP000182958"/>
    </source>
</evidence>
<dbReference type="RefSeq" id="WP_143142280.1">
    <property type="nucleotide sequence ID" value="NZ_FPJA01000014.1"/>
</dbReference>
<organism evidence="3 4">
    <name type="scientific">Selenomonas ruminantium</name>
    <dbReference type="NCBI Taxonomy" id="971"/>
    <lineage>
        <taxon>Bacteria</taxon>
        <taxon>Bacillati</taxon>
        <taxon>Bacillota</taxon>
        <taxon>Negativicutes</taxon>
        <taxon>Selenomonadales</taxon>
        <taxon>Selenomonadaceae</taxon>
        <taxon>Selenomonas</taxon>
    </lineage>
</organism>
<accession>A0A1K1QSG2</accession>
<sequence length="145" mass="16072">MSKFVCPNCGSENIQKMQIVYQSGTHSSSGETTYKDEHGNRVRAESSENSTTGLAAAVAPPQEKDTPYAAAIICGLIGAYCIYDLHTGFGWGELIFGGIMLLIAWACWSSATENSQWNQNEYPKLYNEWCCSFICHKCGHRFVIK</sequence>
<evidence type="ECO:0000256" key="2">
    <source>
        <dbReference type="SAM" id="Phobius"/>
    </source>
</evidence>
<keyword evidence="4" id="KW-1185">Reference proteome</keyword>
<feature type="transmembrane region" description="Helical" evidence="2">
    <location>
        <begin position="90"/>
        <end position="111"/>
    </location>
</feature>
<evidence type="ECO:0000256" key="1">
    <source>
        <dbReference type="SAM" id="MobiDB-lite"/>
    </source>
</evidence>
<evidence type="ECO:0000313" key="3">
    <source>
        <dbReference type="EMBL" id="SFW62709.1"/>
    </source>
</evidence>
<proteinExistence type="predicted"/>
<feature type="compositionally biased region" description="Basic and acidic residues" evidence="1">
    <location>
        <begin position="33"/>
        <end position="46"/>
    </location>
</feature>
<name>A0A1K1QSG2_SELRU</name>
<protein>
    <submittedName>
        <fullName evidence="3">Uncharacterized protein</fullName>
    </submittedName>
</protein>
<dbReference type="AlphaFoldDB" id="A0A1K1QSG2"/>
<dbReference type="Proteomes" id="UP000182958">
    <property type="component" value="Unassembled WGS sequence"/>
</dbReference>
<feature type="region of interest" description="Disordered" evidence="1">
    <location>
        <begin position="25"/>
        <end position="54"/>
    </location>
</feature>
<dbReference type="EMBL" id="FPJA01000014">
    <property type="protein sequence ID" value="SFW62709.1"/>
    <property type="molecule type" value="Genomic_DNA"/>
</dbReference>
<reference evidence="4" key="1">
    <citation type="submission" date="2016-11" db="EMBL/GenBank/DDBJ databases">
        <authorList>
            <person name="Varghese N."/>
            <person name="Submissions S."/>
        </authorList>
    </citation>
    <scope>NUCLEOTIDE SEQUENCE [LARGE SCALE GENOMIC DNA]</scope>
    <source>
        <strain evidence="4">C3</strain>
    </source>
</reference>
<keyword evidence="2" id="KW-0472">Membrane</keyword>
<keyword evidence="2" id="KW-0812">Transmembrane</keyword>